<proteinExistence type="predicted"/>
<name>A0A6J4PYQ3_9ACTN</name>
<feature type="transmembrane region" description="Helical" evidence="1">
    <location>
        <begin position="9"/>
        <end position="32"/>
    </location>
</feature>
<reference evidence="2" key="1">
    <citation type="submission" date="2020-02" db="EMBL/GenBank/DDBJ databases">
        <authorList>
            <person name="Meier V. D."/>
        </authorList>
    </citation>
    <scope>NUCLEOTIDE SEQUENCE</scope>
    <source>
        <strain evidence="2">AVDCRST_MAG03</strain>
    </source>
</reference>
<evidence type="ECO:0000256" key="1">
    <source>
        <dbReference type="SAM" id="Phobius"/>
    </source>
</evidence>
<evidence type="ECO:0000313" key="2">
    <source>
        <dbReference type="EMBL" id="CAA9425444.1"/>
    </source>
</evidence>
<keyword evidence="1" id="KW-0812">Transmembrane</keyword>
<feature type="transmembrane region" description="Helical" evidence="1">
    <location>
        <begin position="115"/>
        <end position="136"/>
    </location>
</feature>
<gene>
    <name evidence="2" type="ORF">AVDCRST_MAG03-2847</name>
</gene>
<organism evidence="2">
    <name type="scientific">uncultured Rubrobacteraceae bacterium</name>
    <dbReference type="NCBI Taxonomy" id="349277"/>
    <lineage>
        <taxon>Bacteria</taxon>
        <taxon>Bacillati</taxon>
        <taxon>Actinomycetota</taxon>
        <taxon>Rubrobacteria</taxon>
        <taxon>Rubrobacterales</taxon>
        <taxon>Rubrobacteraceae</taxon>
        <taxon>environmental samples</taxon>
    </lineage>
</organism>
<keyword evidence="1" id="KW-1133">Transmembrane helix</keyword>
<sequence>MVWSQSTRWFVAVVAGVLATSAFYLALLVVQIENADRACESPRSTVPGLETEDIRDVGFENSFLSLGGRCEYRLDDGSVVVTREPGWGFSATIVGFVVMAAGVVVELARRKGHPGLLFGFATLVAPPLGVALLLAAPPRARSGAAS</sequence>
<keyword evidence="1" id="KW-0472">Membrane</keyword>
<dbReference type="EMBL" id="CADCUT010000172">
    <property type="protein sequence ID" value="CAA9425444.1"/>
    <property type="molecule type" value="Genomic_DNA"/>
</dbReference>
<protein>
    <submittedName>
        <fullName evidence="2">Uncharacterized protein</fullName>
    </submittedName>
</protein>
<feature type="transmembrane region" description="Helical" evidence="1">
    <location>
        <begin position="87"/>
        <end position="108"/>
    </location>
</feature>
<dbReference type="AlphaFoldDB" id="A0A6J4PYQ3"/>
<accession>A0A6J4PYQ3</accession>